<evidence type="ECO:0000256" key="4">
    <source>
        <dbReference type="ARBA" id="ARBA00022692"/>
    </source>
</evidence>
<dbReference type="AlphaFoldDB" id="A0A419T4H3"/>
<dbReference type="GO" id="GO:0005886">
    <property type="term" value="C:plasma membrane"/>
    <property type="evidence" value="ECO:0007669"/>
    <property type="project" value="UniProtKB-SubCell"/>
</dbReference>
<evidence type="ECO:0000256" key="1">
    <source>
        <dbReference type="ARBA" id="ARBA00004651"/>
    </source>
</evidence>
<comment type="subcellular location">
    <subcellularLocation>
        <location evidence="1">Cell membrane</location>
        <topology evidence="1">Multi-pass membrane protein</topology>
    </subcellularLocation>
</comment>
<feature type="region of interest" description="Disordered" evidence="10">
    <location>
        <begin position="13"/>
        <end position="44"/>
    </location>
</feature>
<reference evidence="14 15" key="1">
    <citation type="submission" date="2016-08" db="EMBL/GenBank/DDBJ databases">
        <title>Novel Firmicutes and Novel Genomes.</title>
        <authorList>
            <person name="Poppleton D.I."/>
            <person name="Gribaldo S."/>
        </authorList>
    </citation>
    <scope>NUCLEOTIDE SEQUENCE [LARGE SCALE GENOMIC DNA]</scope>
    <source>
        <strain evidence="14 15">CTT3</strain>
    </source>
</reference>
<evidence type="ECO:0000256" key="8">
    <source>
        <dbReference type="ARBA" id="ARBA00029447"/>
    </source>
</evidence>
<evidence type="ECO:0000256" key="9">
    <source>
        <dbReference type="PROSITE-ProRule" id="PRU00284"/>
    </source>
</evidence>
<dbReference type="CDD" id="cd12912">
    <property type="entry name" value="PDC2_MCP_like"/>
    <property type="match status" value="1"/>
</dbReference>
<keyword evidence="7 9" id="KW-0807">Transducer</keyword>
<dbReference type="PROSITE" id="PS50111">
    <property type="entry name" value="CHEMOTAXIS_TRANSDUC_2"/>
    <property type="match status" value="1"/>
</dbReference>
<name>A0A419T4H3_9FIRM</name>
<dbReference type="Gene3D" id="1.10.287.950">
    <property type="entry name" value="Methyl-accepting chemotaxis protein"/>
    <property type="match status" value="1"/>
</dbReference>
<dbReference type="GO" id="GO:0007165">
    <property type="term" value="P:signal transduction"/>
    <property type="evidence" value="ECO:0007669"/>
    <property type="project" value="UniProtKB-KW"/>
</dbReference>
<keyword evidence="4 11" id="KW-0812">Transmembrane</keyword>
<dbReference type="Pfam" id="PF02743">
    <property type="entry name" value="dCache_1"/>
    <property type="match status" value="1"/>
</dbReference>
<dbReference type="PANTHER" id="PTHR32089">
    <property type="entry name" value="METHYL-ACCEPTING CHEMOTAXIS PROTEIN MCPB"/>
    <property type="match status" value="1"/>
</dbReference>
<feature type="compositionally biased region" description="Basic residues" evidence="10">
    <location>
        <begin position="16"/>
        <end position="44"/>
    </location>
</feature>
<keyword evidence="6 11" id="KW-0472">Membrane</keyword>
<organism evidence="14 15">
    <name type="scientific">Thermohalobacter berrensis</name>
    <dbReference type="NCBI Taxonomy" id="99594"/>
    <lineage>
        <taxon>Bacteria</taxon>
        <taxon>Bacillati</taxon>
        <taxon>Bacillota</taxon>
        <taxon>Tissierellia</taxon>
        <taxon>Tissierellales</taxon>
        <taxon>Thermohalobacteraceae</taxon>
        <taxon>Thermohalobacter</taxon>
    </lineage>
</organism>
<keyword evidence="3" id="KW-0145">Chemotaxis</keyword>
<gene>
    <name evidence="14" type="ORF">BET03_03290</name>
</gene>
<dbReference type="Gene3D" id="6.10.340.10">
    <property type="match status" value="1"/>
</dbReference>
<dbReference type="CDD" id="cd06225">
    <property type="entry name" value="HAMP"/>
    <property type="match status" value="1"/>
</dbReference>
<proteinExistence type="inferred from homology"/>
<dbReference type="RefSeq" id="WP_120168823.1">
    <property type="nucleotide sequence ID" value="NZ_MCIB01000012.1"/>
</dbReference>
<evidence type="ECO:0000256" key="7">
    <source>
        <dbReference type="ARBA" id="ARBA00023224"/>
    </source>
</evidence>
<evidence type="ECO:0000256" key="3">
    <source>
        <dbReference type="ARBA" id="ARBA00022500"/>
    </source>
</evidence>
<evidence type="ECO:0000313" key="14">
    <source>
        <dbReference type="EMBL" id="RKD32345.1"/>
    </source>
</evidence>
<comment type="caution">
    <text evidence="14">The sequence shown here is derived from an EMBL/GenBank/DDBJ whole genome shotgun (WGS) entry which is preliminary data.</text>
</comment>
<keyword evidence="5 11" id="KW-1133">Transmembrane helix</keyword>
<evidence type="ECO:0000256" key="6">
    <source>
        <dbReference type="ARBA" id="ARBA00023136"/>
    </source>
</evidence>
<dbReference type="PANTHER" id="PTHR32089:SF112">
    <property type="entry name" value="LYSOZYME-LIKE PROTEIN-RELATED"/>
    <property type="match status" value="1"/>
</dbReference>
<keyword evidence="15" id="KW-1185">Reference proteome</keyword>
<dbReference type="PROSITE" id="PS50885">
    <property type="entry name" value="HAMP"/>
    <property type="match status" value="1"/>
</dbReference>
<dbReference type="CDD" id="cd18773">
    <property type="entry name" value="PDC1_HK_sensor"/>
    <property type="match status" value="1"/>
</dbReference>
<evidence type="ECO:0000259" key="12">
    <source>
        <dbReference type="PROSITE" id="PS50111"/>
    </source>
</evidence>
<dbReference type="SUPFAM" id="SSF58104">
    <property type="entry name" value="Methyl-accepting chemotaxis protein (MCP) signaling domain"/>
    <property type="match status" value="1"/>
</dbReference>
<keyword evidence="2" id="KW-1003">Cell membrane</keyword>
<dbReference type="InterPro" id="IPR029151">
    <property type="entry name" value="Sensor-like_sf"/>
</dbReference>
<evidence type="ECO:0008006" key="16">
    <source>
        <dbReference type="Google" id="ProtNLM"/>
    </source>
</evidence>
<feature type="transmembrane region" description="Helical" evidence="11">
    <location>
        <begin position="325"/>
        <end position="346"/>
    </location>
</feature>
<dbReference type="Proteomes" id="UP000284177">
    <property type="component" value="Unassembled WGS sequence"/>
</dbReference>
<evidence type="ECO:0000256" key="10">
    <source>
        <dbReference type="SAM" id="MobiDB-lite"/>
    </source>
</evidence>
<evidence type="ECO:0000259" key="13">
    <source>
        <dbReference type="PROSITE" id="PS50885"/>
    </source>
</evidence>
<dbReference type="Pfam" id="PF00672">
    <property type="entry name" value="HAMP"/>
    <property type="match status" value="1"/>
</dbReference>
<sequence>MKLIKKLKEKFAFSMKKNKGKPKKKKTKKSVTKSKPKKSKNKNKRGKIKNQLIALVLILTLIPISTIAFVNYYYQTKNVKENMENSNLALAKSLSNEVDTYINTFFNVLDTLAATHDFRNMERYELIRSLNLTVTKIDQIKVLYVFDKNGQEVASTRNRSDKLNVSSEDWFNKALEGQKTISNSFIDDVTKLPGVIIATPMENILGEKIGVIAAKIGLNEISELVSENKVGKTGVSYIVDKTGIVIGHPNFKEKVMERYNAKEKGLEGVLQSLKGETSVSTYNNENGTSVIGAYTQVPSTGWGVIIEQNTSEVKEAQIKNLYRNIGIVAIVIVLVIIVTSIASRVFTKTVRDLAKAANTIKTGDLTVRVEEKAKNEIGELQKAFNQMIDALYMIIFNLKDAITDIKDSSKYLTESANLTVQSSEEISGIVEEVANGTEMQLENVEEATNMVDMMSGRVKSVEEGTKGILKATNEAANIVKESSKDIDNTKEIMYSIEKTVKKSADQISTLSEHVDEIGKIVSFIEEISQQTNLLALNAAIEAARAGEHGKGFTVVAEEVRQLAEQTSNASSDIVNIVNKIQDEMKLVTKSMNTGIDEVNKGSQIIGSTTESFNRILTETDQVVETVEKFTTIVDELLEEMSRIEKAISQVGAVSQQTASGIQTILASTEEQQSAVNQINEYAVRLNEMASQLNSLIVGFKIE</sequence>
<dbReference type="EMBL" id="MCIB01000012">
    <property type="protein sequence ID" value="RKD32345.1"/>
    <property type="molecule type" value="Genomic_DNA"/>
</dbReference>
<dbReference type="SUPFAM" id="SSF103190">
    <property type="entry name" value="Sensory domain-like"/>
    <property type="match status" value="1"/>
</dbReference>
<dbReference type="GO" id="GO:0006935">
    <property type="term" value="P:chemotaxis"/>
    <property type="evidence" value="ECO:0007669"/>
    <property type="project" value="UniProtKB-KW"/>
</dbReference>
<dbReference type="SMART" id="SM00304">
    <property type="entry name" value="HAMP"/>
    <property type="match status" value="1"/>
</dbReference>
<dbReference type="SMART" id="SM00283">
    <property type="entry name" value="MA"/>
    <property type="match status" value="1"/>
</dbReference>
<evidence type="ECO:0000313" key="15">
    <source>
        <dbReference type="Proteomes" id="UP000284177"/>
    </source>
</evidence>
<dbReference type="InterPro" id="IPR003660">
    <property type="entry name" value="HAMP_dom"/>
</dbReference>
<evidence type="ECO:0000256" key="5">
    <source>
        <dbReference type="ARBA" id="ARBA00022989"/>
    </source>
</evidence>
<dbReference type="Gene3D" id="3.30.450.20">
    <property type="entry name" value="PAS domain"/>
    <property type="match status" value="1"/>
</dbReference>
<feature type="domain" description="HAMP" evidence="13">
    <location>
        <begin position="344"/>
        <end position="396"/>
    </location>
</feature>
<dbReference type="InterPro" id="IPR033479">
    <property type="entry name" value="dCache_1"/>
</dbReference>
<feature type="domain" description="Methyl-accepting transducer" evidence="12">
    <location>
        <begin position="415"/>
        <end position="665"/>
    </location>
</feature>
<accession>A0A419T4H3</accession>
<evidence type="ECO:0000256" key="11">
    <source>
        <dbReference type="SAM" id="Phobius"/>
    </source>
</evidence>
<dbReference type="Pfam" id="PF00015">
    <property type="entry name" value="MCPsignal"/>
    <property type="match status" value="1"/>
</dbReference>
<dbReference type="OrthoDB" id="9762005at2"/>
<evidence type="ECO:0000256" key="2">
    <source>
        <dbReference type="ARBA" id="ARBA00022475"/>
    </source>
</evidence>
<comment type="similarity">
    <text evidence="8">Belongs to the methyl-accepting chemotaxis (MCP) protein family.</text>
</comment>
<dbReference type="InterPro" id="IPR004089">
    <property type="entry name" value="MCPsignal_dom"/>
</dbReference>
<protein>
    <recommendedName>
        <fullName evidence="16">Chemotaxis protein</fullName>
    </recommendedName>
</protein>